<dbReference type="InterPro" id="IPR019779">
    <property type="entry name" value="GalP_UDPtransf1_His-AS"/>
</dbReference>
<dbReference type="Gene3D" id="3.30.428.10">
    <property type="entry name" value="HIT-like"/>
    <property type="match status" value="2"/>
</dbReference>
<evidence type="ECO:0000256" key="11">
    <source>
        <dbReference type="ARBA" id="ARBA00023004"/>
    </source>
</evidence>
<dbReference type="FunFam" id="3.30.428.10:FF:000009">
    <property type="entry name" value="Galactose-1-phosphate uridylyltransferase"/>
    <property type="match status" value="1"/>
</dbReference>
<evidence type="ECO:0000256" key="18">
    <source>
        <dbReference type="RuleBase" id="RU000506"/>
    </source>
</evidence>
<dbReference type="CDD" id="cd00608">
    <property type="entry name" value="GalT"/>
    <property type="match status" value="1"/>
</dbReference>
<evidence type="ECO:0000256" key="9">
    <source>
        <dbReference type="ARBA" id="ARBA00022723"/>
    </source>
</evidence>
<evidence type="ECO:0000256" key="5">
    <source>
        <dbReference type="ARBA" id="ARBA00012384"/>
    </source>
</evidence>
<dbReference type="GO" id="GO:0033499">
    <property type="term" value="P:galactose catabolic process via UDP-galactose, Leloir pathway"/>
    <property type="evidence" value="ECO:0007669"/>
    <property type="project" value="TreeGrafter"/>
</dbReference>
<feature type="binding site" evidence="17">
    <location>
        <position position="334"/>
    </location>
    <ligand>
        <name>Fe cation</name>
        <dbReference type="ChEBI" id="CHEBI:24875"/>
    </ligand>
</feature>
<feature type="binding site" evidence="16">
    <location>
        <position position="52"/>
    </location>
    <ligand>
        <name>Zn(2+)</name>
        <dbReference type="ChEBI" id="CHEBI:29105"/>
    </ligand>
</feature>
<dbReference type="PROSITE" id="PS00117">
    <property type="entry name" value="GAL_P_UDP_TRANSF_I"/>
    <property type="match status" value="1"/>
</dbReference>
<feature type="binding site" evidence="15">
    <location>
        <begin position="352"/>
        <end position="353"/>
    </location>
    <ligand>
        <name>UDP-alpha-D-glucose</name>
        <dbReference type="ChEBI" id="CHEBI:58885"/>
        <note>ligand shared between dimeric partners</note>
    </ligand>
</feature>
<feature type="binding site" description="in other chain" evidence="15">
    <location>
        <position position="359"/>
    </location>
    <ligand>
        <name>UDP-alpha-D-glucose</name>
        <dbReference type="ChEBI" id="CHEBI:58885"/>
        <note>ligand shared between dimeric partners</note>
    </ligand>
</feature>
<keyword evidence="13 18" id="KW-0119">Carbohydrate metabolism</keyword>
<dbReference type="InterPro" id="IPR001937">
    <property type="entry name" value="GalP_UDPtransf1"/>
</dbReference>
<evidence type="ECO:0000256" key="10">
    <source>
        <dbReference type="ARBA" id="ARBA00022833"/>
    </source>
</evidence>
<feature type="binding site" evidence="15">
    <location>
        <begin position="347"/>
        <end position="348"/>
    </location>
    <ligand>
        <name>UDP-alpha-D-glucose</name>
        <dbReference type="ChEBI" id="CHEBI:58885"/>
        <note>ligand shared between dimeric partners</note>
    </ligand>
</feature>
<dbReference type="GO" id="GO:0005737">
    <property type="term" value="C:cytoplasm"/>
    <property type="evidence" value="ECO:0007669"/>
    <property type="project" value="TreeGrafter"/>
</dbReference>
<comment type="catalytic activity">
    <reaction evidence="1 18">
        <text>alpha-D-galactose 1-phosphate + UDP-alpha-D-glucose = alpha-D-glucose 1-phosphate + UDP-alpha-D-galactose</text>
        <dbReference type="Rhea" id="RHEA:13989"/>
        <dbReference type="ChEBI" id="CHEBI:58336"/>
        <dbReference type="ChEBI" id="CHEBI:58601"/>
        <dbReference type="ChEBI" id="CHEBI:58885"/>
        <dbReference type="ChEBI" id="CHEBI:66914"/>
        <dbReference type="EC" id="2.7.7.12"/>
    </reaction>
</comment>
<evidence type="ECO:0000259" key="19">
    <source>
        <dbReference type="Pfam" id="PF01087"/>
    </source>
</evidence>
<dbReference type="EMBL" id="MU004289">
    <property type="protein sequence ID" value="KAF2662430.1"/>
    <property type="molecule type" value="Genomic_DNA"/>
</dbReference>
<feature type="binding site" description="in other chain" evidence="15">
    <location>
        <begin position="77"/>
        <end position="78"/>
    </location>
    <ligand>
        <name>UDP-alpha-D-glucose</name>
        <dbReference type="ChEBI" id="CHEBI:58885"/>
        <note>ligand shared between dimeric partners</note>
    </ligand>
</feature>
<keyword evidence="11 17" id="KW-0408">Iron</keyword>
<dbReference type="InterPro" id="IPR036265">
    <property type="entry name" value="HIT-like_sf"/>
</dbReference>
<keyword evidence="22" id="KW-1185">Reference proteome</keyword>
<keyword evidence="7 18" id="KW-0808">Transferase</keyword>
<feature type="binding site" evidence="17">
    <location>
        <position position="332"/>
    </location>
    <ligand>
        <name>Fe cation</name>
        <dbReference type="ChEBI" id="CHEBI:24875"/>
    </ligand>
</feature>
<feature type="binding site" evidence="17">
    <location>
        <position position="215"/>
    </location>
    <ligand>
        <name>Fe cation</name>
        <dbReference type="ChEBI" id="CHEBI:24875"/>
    </ligand>
</feature>
<dbReference type="PIRSF" id="PIRSF000808">
    <property type="entry name" value="GalT"/>
    <property type="match status" value="1"/>
</dbReference>
<dbReference type="Pfam" id="PF01087">
    <property type="entry name" value="GalP_UDP_transf"/>
    <property type="match status" value="1"/>
</dbReference>
<feature type="binding site" evidence="16">
    <location>
        <position position="55"/>
    </location>
    <ligand>
        <name>Zn(2+)</name>
        <dbReference type="ChEBI" id="CHEBI:29105"/>
    </ligand>
</feature>
<protein>
    <recommendedName>
        <fullName evidence="6 18">Galactose-1-phosphate uridylyltransferase</fullName>
        <ecNumber evidence="5 18">2.7.7.12</ecNumber>
    </recommendedName>
</protein>
<dbReference type="InterPro" id="IPR005850">
    <property type="entry name" value="GalP_Utransf_C"/>
</dbReference>
<feature type="binding site" evidence="17">
    <location>
        <position position="315"/>
    </location>
    <ligand>
        <name>Fe cation</name>
        <dbReference type="ChEBI" id="CHEBI:24875"/>
    </ligand>
</feature>
<evidence type="ECO:0000256" key="2">
    <source>
        <dbReference type="ARBA" id="ARBA00004947"/>
    </source>
</evidence>
<dbReference type="PANTHER" id="PTHR11943">
    <property type="entry name" value="GALACTOSE-1-PHOSPHATE URIDYLYLTRANSFERASE"/>
    <property type="match status" value="1"/>
</dbReference>
<evidence type="ECO:0000259" key="20">
    <source>
        <dbReference type="Pfam" id="PF02744"/>
    </source>
</evidence>
<dbReference type="EC" id="2.7.7.12" evidence="5 18"/>
<feature type="binding site" evidence="16">
    <location>
        <position position="197"/>
    </location>
    <ligand>
        <name>Zn(2+)</name>
        <dbReference type="ChEBI" id="CHEBI:29105"/>
    </ligand>
</feature>
<evidence type="ECO:0000256" key="12">
    <source>
        <dbReference type="ARBA" id="ARBA00023144"/>
    </source>
</evidence>
<evidence type="ECO:0000256" key="17">
    <source>
        <dbReference type="PIRSR" id="PIRSR000808-4"/>
    </source>
</evidence>
<evidence type="ECO:0000313" key="22">
    <source>
        <dbReference type="Proteomes" id="UP000799324"/>
    </source>
</evidence>
<gene>
    <name evidence="21" type="ORF">K491DRAFT_584968</name>
</gene>
<comment type="pathway">
    <text evidence="2 18">Carbohydrate metabolism; galactose metabolism.</text>
</comment>
<feature type="active site" description="Tele-UMP-histidine intermediate" evidence="14">
    <location>
        <position position="199"/>
    </location>
</feature>
<evidence type="ECO:0000256" key="1">
    <source>
        <dbReference type="ARBA" id="ARBA00001107"/>
    </source>
</evidence>
<comment type="similarity">
    <text evidence="3 18">Belongs to the galactose-1-phosphate uridylyltransferase type 1 family.</text>
</comment>
<keyword evidence="8 18" id="KW-0548">Nucleotidyltransferase</keyword>
<evidence type="ECO:0000256" key="8">
    <source>
        <dbReference type="ARBA" id="ARBA00022695"/>
    </source>
</evidence>
<evidence type="ECO:0000256" key="7">
    <source>
        <dbReference type="ARBA" id="ARBA00022679"/>
    </source>
</evidence>
<evidence type="ECO:0000256" key="6">
    <source>
        <dbReference type="ARBA" id="ARBA00016340"/>
    </source>
</evidence>
<feature type="domain" description="Galactose-1-phosphate uridyl transferase C-terminal" evidence="20">
    <location>
        <begin position="216"/>
        <end position="375"/>
    </location>
</feature>
<evidence type="ECO:0000313" key="21">
    <source>
        <dbReference type="EMBL" id="KAF2662430.1"/>
    </source>
</evidence>
<comment type="subunit">
    <text evidence="4">Homodimer.</text>
</comment>
<feature type="binding site" description="in other chain" evidence="15">
    <location>
        <position position="201"/>
    </location>
    <ligand>
        <name>UDP-alpha-D-glucose</name>
        <dbReference type="ChEBI" id="CHEBI:58885"/>
        <note>ligand shared between dimeric partners</note>
    </ligand>
</feature>
<dbReference type="PANTHER" id="PTHR11943:SF1">
    <property type="entry name" value="GALACTOSE-1-PHOSPHATE URIDYLYLTRANSFERASE"/>
    <property type="match status" value="1"/>
</dbReference>
<keyword evidence="12 18" id="KW-0299">Galactose metabolism</keyword>
<dbReference type="SUPFAM" id="SSF54197">
    <property type="entry name" value="HIT-like"/>
    <property type="match status" value="2"/>
</dbReference>
<feature type="binding site" evidence="16">
    <location>
        <position position="121"/>
    </location>
    <ligand>
        <name>Zn(2+)</name>
        <dbReference type="ChEBI" id="CHEBI:29105"/>
    </ligand>
</feature>
<dbReference type="UniPathway" id="UPA00214"/>
<dbReference type="InterPro" id="IPR005849">
    <property type="entry name" value="GalP_Utransf_N"/>
</dbReference>
<evidence type="ECO:0000256" key="14">
    <source>
        <dbReference type="PIRSR" id="PIRSR000808-1"/>
    </source>
</evidence>
<feature type="domain" description="Galactose-1-phosphate uridyl transferase N-terminal" evidence="19">
    <location>
        <begin position="8"/>
        <end position="209"/>
    </location>
</feature>
<dbReference type="NCBIfam" id="TIGR00209">
    <property type="entry name" value="galT_1"/>
    <property type="match status" value="1"/>
</dbReference>
<evidence type="ECO:0000256" key="15">
    <source>
        <dbReference type="PIRSR" id="PIRSR000808-2"/>
    </source>
</evidence>
<evidence type="ECO:0000256" key="16">
    <source>
        <dbReference type="PIRSR" id="PIRSR000808-3"/>
    </source>
</evidence>
<name>A0A6A6TRK4_9PLEO</name>
<keyword evidence="9 16" id="KW-0479">Metal-binding</keyword>
<feature type="binding site" description="in other chain" evidence="15">
    <location>
        <begin position="192"/>
        <end position="194"/>
    </location>
    <ligand>
        <name>UDP-alpha-D-glucose</name>
        <dbReference type="ChEBI" id="CHEBI:58885"/>
        <note>ligand shared between dimeric partners</note>
    </ligand>
</feature>
<dbReference type="Proteomes" id="UP000799324">
    <property type="component" value="Unassembled WGS sequence"/>
</dbReference>
<organism evidence="21 22">
    <name type="scientific">Lophiostoma macrostomum CBS 122681</name>
    <dbReference type="NCBI Taxonomy" id="1314788"/>
    <lineage>
        <taxon>Eukaryota</taxon>
        <taxon>Fungi</taxon>
        <taxon>Dikarya</taxon>
        <taxon>Ascomycota</taxon>
        <taxon>Pezizomycotina</taxon>
        <taxon>Dothideomycetes</taxon>
        <taxon>Pleosporomycetidae</taxon>
        <taxon>Pleosporales</taxon>
        <taxon>Lophiostomataceae</taxon>
        <taxon>Lophiostoma</taxon>
    </lineage>
</organism>
<dbReference type="FunFam" id="3.30.428.10:FF:000001">
    <property type="entry name" value="Galactose-1-phosphate uridylyltransferase"/>
    <property type="match status" value="1"/>
</dbReference>
<dbReference type="OrthoDB" id="418412at2759"/>
<dbReference type="Pfam" id="PF02744">
    <property type="entry name" value="GalP_UDP_tr_C"/>
    <property type="match status" value="1"/>
</dbReference>
<reference evidence="21" key="1">
    <citation type="journal article" date="2020" name="Stud. Mycol.">
        <title>101 Dothideomycetes genomes: a test case for predicting lifestyles and emergence of pathogens.</title>
        <authorList>
            <person name="Haridas S."/>
            <person name="Albert R."/>
            <person name="Binder M."/>
            <person name="Bloem J."/>
            <person name="Labutti K."/>
            <person name="Salamov A."/>
            <person name="Andreopoulos B."/>
            <person name="Baker S."/>
            <person name="Barry K."/>
            <person name="Bills G."/>
            <person name="Bluhm B."/>
            <person name="Cannon C."/>
            <person name="Castanera R."/>
            <person name="Culley D."/>
            <person name="Daum C."/>
            <person name="Ezra D."/>
            <person name="Gonzalez J."/>
            <person name="Henrissat B."/>
            <person name="Kuo A."/>
            <person name="Liang C."/>
            <person name="Lipzen A."/>
            <person name="Lutzoni F."/>
            <person name="Magnuson J."/>
            <person name="Mondo S."/>
            <person name="Nolan M."/>
            <person name="Ohm R."/>
            <person name="Pangilinan J."/>
            <person name="Park H.-J."/>
            <person name="Ramirez L."/>
            <person name="Alfaro M."/>
            <person name="Sun H."/>
            <person name="Tritt A."/>
            <person name="Yoshinaga Y."/>
            <person name="Zwiers L.-H."/>
            <person name="Turgeon B."/>
            <person name="Goodwin S."/>
            <person name="Spatafora J."/>
            <person name="Crous P."/>
            <person name="Grigoriev I."/>
        </authorList>
    </citation>
    <scope>NUCLEOTIDE SEQUENCE</scope>
    <source>
        <strain evidence="21">CBS 122681</strain>
    </source>
</reference>
<feature type="binding site" evidence="15">
    <location>
        <begin position="28"/>
        <end position="31"/>
    </location>
    <ligand>
        <name>UDP-alpha-D-glucose</name>
        <dbReference type="ChEBI" id="CHEBI:58885"/>
        <note>ligand shared between dimeric partners</note>
    </ligand>
</feature>
<feature type="binding site" description="in other chain" evidence="15">
    <location>
        <position position="186"/>
    </location>
    <ligand>
        <name>UDP-alpha-D-glucose</name>
        <dbReference type="ChEBI" id="CHEBI:58885"/>
        <note>ligand shared between dimeric partners</note>
    </ligand>
</feature>
<dbReference type="GO" id="GO:0008270">
    <property type="term" value="F:zinc ion binding"/>
    <property type="evidence" value="ECO:0007669"/>
    <property type="project" value="InterPro"/>
</dbReference>
<proteinExistence type="inferred from homology"/>
<sequence length="383" mass="43999">MSEPILNDISHRRFNLLRGSWVLVSPHRNKRPWQGLQESPSKTTLPEYDEKCYLCPGNTRANGEQNPKFDRTFVFVNDYSAVKEDQEGYHPDRKEGSLATRLLRAEAVTGKCYVITFSPSHHLTLADMTSAQILPIIETWTHIYAAHLSPQSPLAKAAKALSLPPTSQEDVIKPSAQYRYMQIFENKGTTMGCSNPHPHGQIWTTTSLPEELSLELGQLKKYRHEHEGSHLLLDYADLESKEKERTVFENASFWAGVPYWAVWPFEVMIISKQHKRALVDFDSKERNDLAEAIAEITRTYDNLFETQFPYSMGLHQAPLEGSEEEVEASYFHIHFYPPLLRSATVRKFQVGYEMLGEPQRDITPEQAAERLRKCAGELYRKKL</sequence>
<dbReference type="AlphaFoldDB" id="A0A6A6TRK4"/>
<comment type="cofactor">
    <cofactor evidence="16">
        <name>Zn(2+)</name>
        <dbReference type="ChEBI" id="CHEBI:29105"/>
    </cofactor>
    <text evidence="16">Binds 1 zinc ion per subunit.</text>
</comment>
<evidence type="ECO:0000256" key="13">
    <source>
        <dbReference type="ARBA" id="ARBA00023277"/>
    </source>
</evidence>
<evidence type="ECO:0000256" key="4">
    <source>
        <dbReference type="ARBA" id="ARBA00011738"/>
    </source>
</evidence>
<keyword evidence="10 16" id="KW-0862">Zinc</keyword>
<accession>A0A6A6TRK4</accession>
<evidence type="ECO:0000256" key="3">
    <source>
        <dbReference type="ARBA" id="ARBA00010951"/>
    </source>
</evidence>
<comment type="cofactor">
    <cofactor evidence="17">
        <name>Fe cation</name>
        <dbReference type="ChEBI" id="CHEBI:24875"/>
    </cofactor>
    <text evidence="17">Binds 1 Fe cation per subunit.</text>
</comment>
<dbReference type="GO" id="GO:0008108">
    <property type="term" value="F:UDP-glucose:hexose-1-phosphate uridylyltransferase activity"/>
    <property type="evidence" value="ECO:0007669"/>
    <property type="project" value="UniProtKB-EC"/>
</dbReference>
<feature type="binding site" description="in other chain" evidence="15">
    <location>
        <position position="61"/>
    </location>
    <ligand>
        <name>UDP-alpha-D-glucose</name>
        <dbReference type="ChEBI" id="CHEBI:58885"/>
        <note>ligand shared between dimeric partners</note>
    </ligand>
</feature>